<comment type="caution">
    <text evidence="1">The sequence shown here is derived from an EMBL/GenBank/DDBJ whole genome shotgun (WGS) entry which is preliminary data.</text>
</comment>
<proteinExistence type="predicted"/>
<evidence type="ECO:0000313" key="2">
    <source>
        <dbReference type="Proteomes" id="UP000217065"/>
    </source>
</evidence>
<protein>
    <submittedName>
        <fullName evidence="1">Uncharacterized protein</fullName>
    </submittedName>
</protein>
<evidence type="ECO:0000313" key="1">
    <source>
        <dbReference type="EMBL" id="OZS78068.1"/>
    </source>
</evidence>
<accession>A0A264W383</accession>
<organism evidence="1 2">
    <name type="scientific">Tetzosporium hominis</name>
    <dbReference type="NCBI Taxonomy" id="2020506"/>
    <lineage>
        <taxon>Bacteria</taxon>
        <taxon>Bacillati</taxon>
        <taxon>Bacillota</taxon>
        <taxon>Bacilli</taxon>
        <taxon>Bacillales</taxon>
        <taxon>Caryophanaceae</taxon>
        <taxon>Tetzosporium</taxon>
    </lineage>
</organism>
<dbReference type="EMBL" id="NOKQ01000204">
    <property type="protein sequence ID" value="OZS78068.1"/>
    <property type="molecule type" value="Genomic_DNA"/>
</dbReference>
<keyword evidence="2" id="KW-1185">Reference proteome</keyword>
<name>A0A264W383_9BACL</name>
<sequence length="61" mass="7180">MRILTFDKIQEVTERSNSTVTEVVNLYNSKPQNRKRLAIKGGTRRPRCKDEEKVLSRFTLK</sequence>
<dbReference type="AlphaFoldDB" id="A0A264W383"/>
<reference evidence="1 2" key="1">
    <citation type="submission" date="2017-07" db="EMBL/GenBank/DDBJ databases">
        <title>Tetzosporium hominis gen.nov. sp.nov.</title>
        <authorList>
            <person name="Tetz G."/>
            <person name="Tetz V."/>
        </authorList>
    </citation>
    <scope>NUCLEOTIDE SEQUENCE [LARGE SCALE GENOMIC DNA]</scope>
    <source>
        <strain evidence="1 2">VT-49</strain>
    </source>
</reference>
<dbReference type="Proteomes" id="UP000217065">
    <property type="component" value="Unassembled WGS sequence"/>
</dbReference>
<gene>
    <name evidence="1" type="ORF">CF394_07490</name>
</gene>